<evidence type="ECO:0000313" key="2">
    <source>
        <dbReference type="Proteomes" id="UP000190064"/>
    </source>
</evidence>
<proteinExistence type="predicted"/>
<keyword evidence="2" id="KW-1185">Reference proteome</keyword>
<dbReference type="RefSeq" id="WP_139363599.1">
    <property type="nucleotide sequence ID" value="NZ_FXTS01000001.1"/>
</dbReference>
<evidence type="ECO:0008006" key="3">
    <source>
        <dbReference type="Google" id="ProtNLM"/>
    </source>
</evidence>
<gene>
    <name evidence="1" type="ORF">BTA35_0200380</name>
</gene>
<dbReference type="EMBL" id="MTSD02000001">
    <property type="protein sequence ID" value="OOV88053.1"/>
    <property type="molecule type" value="Genomic_DNA"/>
</dbReference>
<dbReference type="AlphaFoldDB" id="A0A1T1HE10"/>
<comment type="caution">
    <text evidence="1">The sequence shown here is derived from an EMBL/GenBank/DDBJ whole genome shotgun (WGS) entry which is preliminary data.</text>
</comment>
<accession>A0A1T1HE10</accession>
<protein>
    <recommendedName>
        <fullName evidence="3">FagA protein</fullName>
    </recommendedName>
</protein>
<dbReference type="Proteomes" id="UP000190064">
    <property type="component" value="Unassembled WGS sequence"/>
</dbReference>
<name>A0A1T1HE10_OCELI</name>
<organism evidence="1 2">
    <name type="scientific">Oceanospirillum linum</name>
    <dbReference type="NCBI Taxonomy" id="966"/>
    <lineage>
        <taxon>Bacteria</taxon>
        <taxon>Pseudomonadati</taxon>
        <taxon>Pseudomonadota</taxon>
        <taxon>Gammaproteobacteria</taxon>
        <taxon>Oceanospirillales</taxon>
        <taxon>Oceanospirillaceae</taxon>
        <taxon>Oceanospirillum</taxon>
    </lineage>
</organism>
<evidence type="ECO:0000313" key="1">
    <source>
        <dbReference type="EMBL" id="OOV88053.1"/>
    </source>
</evidence>
<sequence>MQEIQTSRVIQGLRWKIRYATEPDNPSLLQLWLNMEHRLCQTQDRDDQWQHHQGMLNLLIDSYSDELNPPHWRALCLDWFCKPLGSLSRLACNRQHRNELNRLIQEVSTLSHFFKPDFTRCEPQDHDISISSGKKYDNTY</sequence>
<reference evidence="1" key="1">
    <citation type="submission" date="2017-02" db="EMBL/GenBank/DDBJ databases">
        <title>Draft Genome Sequence of the Salt Water Bacterium Oceanospirillum linum ATCC 11336.</title>
        <authorList>
            <person name="Trachtenberg A.M."/>
            <person name="Carney J.G."/>
            <person name="Linnane J.D."/>
            <person name="Rheaume B.A."/>
            <person name="Pitts N.L."/>
            <person name="Mykles D.L."/>
            <person name="Maclea K.S."/>
        </authorList>
    </citation>
    <scope>NUCLEOTIDE SEQUENCE [LARGE SCALE GENOMIC DNA]</scope>
    <source>
        <strain evidence="1">ATCC 11336</strain>
    </source>
</reference>
<dbReference type="STRING" id="966.BTA35_0200380"/>